<dbReference type="AlphaFoldDB" id="A0A2G9C2W3"/>
<sequence length="73" mass="8195">MAKPISDTPAQAPTRRPPRPLRSTRLVMSPPHLQAYLLARETLRRLKCSSRPCFARELSAATPTDATSRPLER</sequence>
<evidence type="ECO:0000313" key="2">
    <source>
        <dbReference type="EMBL" id="PIM50718.1"/>
    </source>
</evidence>
<feature type="region of interest" description="Disordered" evidence="1">
    <location>
        <begin position="1"/>
        <end position="27"/>
    </location>
</feature>
<dbReference type="EMBL" id="PEOG01000105">
    <property type="protein sequence ID" value="PIM50718.1"/>
    <property type="molecule type" value="Genomic_DNA"/>
</dbReference>
<protein>
    <submittedName>
        <fullName evidence="2">Uncharacterized protein</fullName>
    </submittedName>
</protein>
<name>A0A2G9C2W3_9BURK</name>
<gene>
    <name evidence="2" type="ORF">CS062_23525</name>
</gene>
<evidence type="ECO:0000256" key="1">
    <source>
        <dbReference type="SAM" id="MobiDB-lite"/>
    </source>
</evidence>
<dbReference type="Proteomes" id="UP000231501">
    <property type="component" value="Unassembled WGS sequence"/>
</dbReference>
<dbReference type="RefSeq" id="WP_099864185.1">
    <property type="nucleotide sequence ID" value="NZ_PEOG01000105.1"/>
</dbReference>
<comment type="caution">
    <text evidence="2">The sequence shown here is derived from an EMBL/GenBank/DDBJ whole genome shotgun (WGS) entry which is preliminary data.</text>
</comment>
<evidence type="ECO:0000313" key="3">
    <source>
        <dbReference type="Proteomes" id="UP000231501"/>
    </source>
</evidence>
<proteinExistence type="predicted"/>
<reference evidence="2 3" key="1">
    <citation type="submission" date="2017-11" db="EMBL/GenBank/DDBJ databases">
        <title>Draft genome sequence of Mitsuaria sp. HWN-4.</title>
        <authorList>
            <person name="Gundlapally S.R."/>
        </authorList>
    </citation>
    <scope>NUCLEOTIDE SEQUENCE [LARGE SCALE GENOMIC DNA]</scope>
    <source>
        <strain evidence="2 3">HWN-4</strain>
    </source>
</reference>
<dbReference type="OrthoDB" id="9956861at2"/>
<organism evidence="2 3">
    <name type="scientific">Roseateles chitinivorans</name>
    <dbReference type="NCBI Taxonomy" id="2917965"/>
    <lineage>
        <taxon>Bacteria</taxon>
        <taxon>Pseudomonadati</taxon>
        <taxon>Pseudomonadota</taxon>
        <taxon>Betaproteobacteria</taxon>
        <taxon>Burkholderiales</taxon>
        <taxon>Sphaerotilaceae</taxon>
        <taxon>Roseateles</taxon>
    </lineage>
</organism>
<accession>A0A2G9C2W3</accession>
<keyword evidence="3" id="KW-1185">Reference proteome</keyword>